<dbReference type="AlphaFoldDB" id="V6HWU7"/>
<protein>
    <submittedName>
        <fullName evidence="1">Cysteine rich repeat domain protein</fullName>
    </submittedName>
</protein>
<dbReference type="EMBL" id="AHMM02000015">
    <property type="protein sequence ID" value="EQA37449.1"/>
    <property type="molecule type" value="Genomic_DNA"/>
</dbReference>
<name>V6HWU7_9LEPT</name>
<sequence>MYRSEKVSGKYPRNRIPESMILTFKMKWFYFLALIIPISFPIDAAPKKQSQLSRCQNEIETFCQDRNILNQIMECLKRDESQLSSACKQQLSSLVEEFKTKMESCKEDRAKFCRWVVPGGGRIIKCLKEHETAISISCKKTLEELYRPLN</sequence>
<organism evidence="1 2">
    <name type="scientific">Leptospira inadai serovar Lyme str. 10</name>
    <dbReference type="NCBI Taxonomy" id="1049790"/>
    <lineage>
        <taxon>Bacteria</taxon>
        <taxon>Pseudomonadati</taxon>
        <taxon>Spirochaetota</taxon>
        <taxon>Spirochaetia</taxon>
        <taxon>Leptospirales</taxon>
        <taxon>Leptospiraceae</taxon>
        <taxon>Leptospira</taxon>
    </lineage>
</organism>
<accession>V6HWU7</accession>
<proteinExistence type="predicted"/>
<dbReference type="RefSeq" id="WP_010410986.1">
    <property type="nucleotide sequence ID" value="NZ_AHMM02000015.1"/>
</dbReference>
<dbReference type="InterPro" id="IPR001893">
    <property type="entry name" value="Cys-rich_GLG1_repeat"/>
</dbReference>
<dbReference type="Pfam" id="PF00839">
    <property type="entry name" value="Cys_rich_FGFR"/>
    <property type="match status" value="1"/>
</dbReference>
<evidence type="ECO:0000313" key="2">
    <source>
        <dbReference type="Proteomes" id="UP000018719"/>
    </source>
</evidence>
<evidence type="ECO:0000313" key="1">
    <source>
        <dbReference type="EMBL" id="EQA37449.1"/>
    </source>
</evidence>
<comment type="caution">
    <text evidence="1">The sequence shown here is derived from an EMBL/GenBank/DDBJ whole genome shotgun (WGS) entry which is preliminary data.</text>
</comment>
<dbReference type="GO" id="GO:0016020">
    <property type="term" value="C:membrane"/>
    <property type="evidence" value="ECO:0007669"/>
    <property type="project" value="InterPro"/>
</dbReference>
<dbReference type="Proteomes" id="UP000018719">
    <property type="component" value="Unassembled WGS sequence"/>
</dbReference>
<dbReference type="STRING" id="1049790.LEP1GSC047_4210"/>
<gene>
    <name evidence="1" type="ORF">LEP1GSC047_4210</name>
</gene>
<reference evidence="1 2" key="1">
    <citation type="submission" date="2013-05" db="EMBL/GenBank/DDBJ databases">
        <authorList>
            <person name="Harkins D.M."/>
            <person name="Durkin A.S."/>
            <person name="Brinkac L.M."/>
            <person name="Haft D.H."/>
            <person name="Selengut J.D."/>
            <person name="Sanka R."/>
            <person name="DePew J."/>
            <person name="Purushe J."/>
            <person name="Hartskeerl R.A."/>
            <person name="Ahmed A."/>
            <person name="van der Linden H."/>
            <person name="Goris M.G.A."/>
            <person name="Vinetz J.M."/>
            <person name="Sutton G.G."/>
            <person name="Nierman W.C."/>
            <person name="Fouts D.E."/>
        </authorList>
    </citation>
    <scope>NUCLEOTIDE SEQUENCE [LARGE SCALE GENOMIC DNA]</scope>
    <source>
        <strain evidence="1 2">10</strain>
    </source>
</reference>